<evidence type="ECO:0000256" key="1">
    <source>
        <dbReference type="SAM" id="Phobius"/>
    </source>
</evidence>
<sequence>MFLRGVEELEFPEEKIKVRRFVGICGFFIFTNFYQSAGLFPKK</sequence>
<keyword evidence="1" id="KW-1133">Transmembrane helix</keyword>
<keyword evidence="1" id="KW-0812">Transmembrane</keyword>
<dbReference type="EMBL" id="MWBQ01000212">
    <property type="protein sequence ID" value="OQA54435.1"/>
    <property type="molecule type" value="Genomic_DNA"/>
</dbReference>
<name>A0A1V5SIZ9_9BACT</name>
<gene>
    <name evidence="2" type="ORF">BWY41_02087</name>
</gene>
<organism evidence="2">
    <name type="scientific">Candidatus Atribacter allofermentans</name>
    <dbReference type="NCBI Taxonomy" id="1852833"/>
    <lineage>
        <taxon>Bacteria</taxon>
        <taxon>Pseudomonadati</taxon>
        <taxon>Atribacterota</taxon>
        <taxon>Atribacteria</taxon>
        <taxon>Atribacterales</taxon>
        <taxon>Atribacteraceae</taxon>
        <taxon>Atribacter</taxon>
    </lineage>
</organism>
<dbReference type="AlphaFoldDB" id="A0A1V5SIZ9"/>
<evidence type="ECO:0000313" key="2">
    <source>
        <dbReference type="EMBL" id="OQA54435.1"/>
    </source>
</evidence>
<protein>
    <submittedName>
        <fullName evidence="2">Uncharacterized protein</fullName>
    </submittedName>
</protein>
<proteinExistence type="predicted"/>
<comment type="caution">
    <text evidence="2">The sequence shown here is derived from an EMBL/GenBank/DDBJ whole genome shotgun (WGS) entry which is preliminary data.</text>
</comment>
<keyword evidence="1" id="KW-0472">Membrane</keyword>
<accession>A0A1V5SIZ9</accession>
<reference evidence="2" key="1">
    <citation type="submission" date="2017-02" db="EMBL/GenBank/DDBJ databases">
        <title>Delving into the versatile metabolic prowess of the omnipresent phylum Bacteroidetes.</title>
        <authorList>
            <person name="Nobu M.K."/>
            <person name="Mei R."/>
            <person name="Narihiro T."/>
            <person name="Kuroda K."/>
            <person name="Liu W.-T."/>
        </authorList>
    </citation>
    <scope>NUCLEOTIDE SEQUENCE</scope>
    <source>
        <strain evidence="2">ADurb.Bin276</strain>
    </source>
</reference>
<dbReference type="Proteomes" id="UP000485569">
    <property type="component" value="Unassembled WGS sequence"/>
</dbReference>
<feature type="transmembrane region" description="Helical" evidence="1">
    <location>
        <begin position="21"/>
        <end position="40"/>
    </location>
</feature>